<dbReference type="EMBL" id="KV876090">
    <property type="protein sequence ID" value="RZR74027.1"/>
    <property type="molecule type" value="Genomic_DNA"/>
</dbReference>
<proteinExistence type="predicted"/>
<dbReference type="Proteomes" id="UP000290560">
    <property type="component" value="Unassembled WGS sequence"/>
</dbReference>
<organism evidence="1">
    <name type="scientific">Ensete ventricosum</name>
    <name type="common">Abyssinian banana</name>
    <name type="synonym">Musa ensete</name>
    <dbReference type="NCBI Taxonomy" id="4639"/>
    <lineage>
        <taxon>Eukaryota</taxon>
        <taxon>Viridiplantae</taxon>
        <taxon>Streptophyta</taxon>
        <taxon>Embryophyta</taxon>
        <taxon>Tracheophyta</taxon>
        <taxon>Spermatophyta</taxon>
        <taxon>Magnoliopsida</taxon>
        <taxon>Liliopsida</taxon>
        <taxon>Zingiberales</taxon>
        <taxon>Musaceae</taxon>
        <taxon>Ensete</taxon>
    </lineage>
</organism>
<reference evidence="1" key="1">
    <citation type="journal article" date="2018" name="Data Brief">
        <title>Genome sequence data from 17 accessions of Ensete ventricosum, a staple food crop for millions in Ethiopia.</title>
        <authorList>
            <person name="Yemataw Z."/>
            <person name="Muzemil S."/>
            <person name="Ambachew D."/>
            <person name="Tripathi L."/>
            <person name="Tesfaye K."/>
            <person name="Chala A."/>
            <person name="Farbos A."/>
            <person name="O'Neill P."/>
            <person name="Moore K."/>
            <person name="Grant M."/>
            <person name="Studholme D.J."/>
        </authorList>
    </citation>
    <scope>NUCLEOTIDE SEQUENCE [LARGE SCALE GENOMIC DNA]</scope>
    <source>
        <tissue evidence="1">Leaf</tissue>
    </source>
</reference>
<accession>A0A445MIC9</accession>
<dbReference type="AlphaFoldDB" id="A0A445MIC9"/>
<name>A0A445MIC9_ENSVE</name>
<sequence>MMGRSQVRVSDRGLDDVVRACREFARSSLKVIGKLVGSTPGVHWKMTEKLVGSLSEDARKITGTFIG</sequence>
<protein>
    <submittedName>
        <fullName evidence="1">Uncharacterized protein</fullName>
    </submittedName>
</protein>
<gene>
    <name evidence="1" type="ORF">BHM03_00031297</name>
</gene>
<evidence type="ECO:0000313" key="1">
    <source>
        <dbReference type="EMBL" id="RZR74027.1"/>
    </source>
</evidence>